<accession>A0A081BWJ2</accession>
<dbReference type="SUPFAM" id="SSF48695">
    <property type="entry name" value="Multiheme cytochromes"/>
    <property type="match status" value="1"/>
</dbReference>
<dbReference type="EMBL" id="DF820465">
    <property type="protein sequence ID" value="GAK56697.1"/>
    <property type="molecule type" value="Genomic_DNA"/>
</dbReference>
<name>A0A081BWJ2_VECG1</name>
<reference evidence="1" key="1">
    <citation type="journal article" date="2015" name="PeerJ">
        <title>First genomic representation of candidate bacterial phylum KSB3 points to enhanced environmental sensing as a trigger of wastewater bulking.</title>
        <authorList>
            <person name="Sekiguchi Y."/>
            <person name="Ohashi A."/>
            <person name="Parks D.H."/>
            <person name="Yamauchi T."/>
            <person name="Tyson G.W."/>
            <person name="Hugenholtz P."/>
        </authorList>
    </citation>
    <scope>NUCLEOTIDE SEQUENCE [LARGE SCALE GENOMIC DNA]</scope>
</reference>
<sequence>MIVLLANGQQGIECNVCHAQFLPQEDHDHVEITPQIHVCSSCHAYHTQPISFFAWYLQLERLYQQRGLTEVPRSGRYTEDWPIRCYQRGMTPEAAIRQMKTEK</sequence>
<evidence type="ECO:0000313" key="2">
    <source>
        <dbReference type="Proteomes" id="UP000030661"/>
    </source>
</evidence>
<proteinExistence type="predicted"/>
<dbReference type="Proteomes" id="UP000030661">
    <property type="component" value="Unassembled WGS sequence"/>
</dbReference>
<organism evidence="1">
    <name type="scientific">Vecturithrix granuli</name>
    <dbReference type="NCBI Taxonomy" id="1499967"/>
    <lineage>
        <taxon>Bacteria</taxon>
        <taxon>Candidatus Moduliflexota</taxon>
        <taxon>Candidatus Vecturitrichia</taxon>
        <taxon>Candidatus Vecturitrichales</taxon>
        <taxon>Candidatus Vecturitrichaceae</taxon>
        <taxon>Candidatus Vecturithrix</taxon>
    </lineage>
</organism>
<protein>
    <submittedName>
        <fullName evidence="1">Uncharacterized protein</fullName>
    </submittedName>
</protein>
<gene>
    <name evidence="1" type="ORF">U27_03660</name>
</gene>
<dbReference type="AlphaFoldDB" id="A0A081BWJ2"/>
<dbReference type="InterPro" id="IPR036280">
    <property type="entry name" value="Multihaem_cyt_sf"/>
</dbReference>
<keyword evidence="2" id="KW-1185">Reference proteome</keyword>
<dbReference type="HOGENOM" id="CLU_2258181_0_0_0"/>
<evidence type="ECO:0000313" key="1">
    <source>
        <dbReference type="EMBL" id="GAK56697.1"/>
    </source>
</evidence>